<dbReference type="InterPro" id="IPR001087">
    <property type="entry name" value="GDSL"/>
</dbReference>
<dbReference type="SUPFAM" id="SSF52266">
    <property type="entry name" value="SGNH hydrolase"/>
    <property type="match status" value="1"/>
</dbReference>
<dbReference type="CDD" id="cd01837">
    <property type="entry name" value="SGNH_plant_lipase_like"/>
    <property type="match status" value="1"/>
</dbReference>
<dbReference type="Pfam" id="PF00657">
    <property type="entry name" value="Lipase_GDSL"/>
    <property type="match status" value="1"/>
</dbReference>
<evidence type="ECO:0000256" key="5">
    <source>
        <dbReference type="SAM" id="SignalP"/>
    </source>
</evidence>
<feature type="signal peptide" evidence="5">
    <location>
        <begin position="1"/>
        <end position="22"/>
    </location>
</feature>
<dbReference type="OrthoDB" id="1600564at2759"/>
<gene>
    <name evidence="6" type="ORF">L484_002522</name>
</gene>
<organism evidence="6 7">
    <name type="scientific">Morus notabilis</name>
    <dbReference type="NCBI Taxonomy" id="981085"/>
    <lineage>
        <taxon>Eukaryota</taxon>
        <taxon>Viridiplantae</taxon>
        <taxon>Streptophyta</taxon>
        <taxon>Embryophyta</taxon>
        <taxon>Tracheophyta</taxon>
        <taxon>Spermatophyta</taxon>
        <taxon>Magnoliopsida</taxon>
        <taxon>eudicotyledons</taxon>
        <taxon>Gunneridae</taxon>
        <taxon>Pentapetalae</taxon>
        <taxon>rosids</taxon>
        <taxon>fabids</taxon>
        <taxon>Rosales</taxon>
        <taxon>Moraceae</taxon>
        <taxon>Moreae</taxon>
        <taxon>Morus</taxon>
    </lineage>
</organism>
<sequence>MEPKARFFFACFLATWVLKIEGEEVIDVSPCDFPAIYNFGDSNSDTGGGSAAFYPMAPPCGETFFHRPAGRGCDGRLLIDFIAKHLGLPYLSPYLDSIGANFRHGANFATGGSTIRRQNESFFLNGVSPFSLDIQVAQFTQFKSRTGWFYNQDKKSSNRSNLPRPEDFSKALYIFDIGQNDLAAGFRTMTNEKLKAEIPDIINQFATAIQNLYQQGARAFWIHNTGPIGCLAVTLHYLHDPLPTGYVDHLGCVKFQNDMAREFNRQLKLRVNDLREELPLATLTYVDLYAAKYELLANAKQQGFLDKASICCGYHEDNDHVWCGNKGKINGSEIYAGSCEDPSLYISWDGVHYTEAANRWIANDIRNGTFSEPQVPITNACYRH</sequence>
<keyword evidence="7" id="KW-1185">Reference proteome</keyword>
<dbReference type="Gene3D" id="3.40.50.1110">
    <property type="entry name" value="SGNH hydrolase"/>
    <property type="match status" value="1"/>
</dbReference>
<keyword evidence="4" id="KW-0325">Glycoprotein</keyword>
<dbReference type="InterPro" id="IPR036514">
    <property type="entry name" value="SGNH_hydro_sf"/>
</dbReference>
<keyword evidence="3" id="KW-0378">Hydrolase</keyword>
<evidence type="ECO:0000256" key="2">
    <source>
        <dbReference type="ARBA" id="ARBA00022729"/>
    </source>
</evidence>
<dbReference type="GO" id="GO:0016788">
    <property type="term" value="F:hydrolase activity, acting on ester bonds"/>
    <property type="evidence" value="ECO:0007669"/>
    <property type="project" value="InterPro"/>
</dbReference>
<dbReference type="KEGG" id="mnt:21386090"/>
<evidence type="ECO:0000313" key="6">
    <source>
        <dbReference type="EMBL" id="EXB37456.1"/>
    </source>
</evidence>
<feature type="chain" id="PRO_5004931970" evidence="5">
    <location>
        <begin position="23"/>
        <end position="384"/>
    </location>
</feature>
<proteinExistence type="inferred from homology"/>
<protein>
    <submittedName>
        <fullName evidence="6">GDSL esterase/lipase</fullName>
    </submittedName>
</protein>
<evidence type="ECO:0000256" key="4">
    <source>
        <dbReference type="ARBA" id="ARBA00023180"/>
    </source>
</evidence>
<keyword evidence="2 5" id="KW-0732">Signal</keyword>
<comment type="similarity">
    <text evidence="1">Belongs to the 'GDSL' lipolytic enzyme family.</text>
</comment>
<evidence type="ECO:0000313" key="7">
    <source>
        <dbReference type="Proteomes" id="UP000030645"/>
    </source>
</evidence>
<dbReference type="eggNOG" id="ENOG502R7MU">
    <property type="taxonomic scope" value="Eukaryota"/>
</dbReference>
<dbReference type="PANTHER" id="PTHR22835">
    <property type="entry name" value="ZINC FINGER FYVE DOMAIN CONTAINING PROTEIN"/>
    <property type="match status" value="1"/>
</dbReference>
<dbReference type="EMBL" id="KE343620">
    <property type="protein sequence ID" value="EXB37456.1"/>
    <property type="molecule type" value="Genomic_DNA"/>
</dbReference>
<dbReference type="AlphaFoldDB" id="W9QHB6"/>
<accession>W9QHB6</accession>
<dbReference type="InterPro" id="IPR035669">
    <property type="entry name" value="SGNH_plant_lipase-like"/>
</dbReference>
<evidence type="ECO:0000256" key="1">
    <source>
        <dbReference type="ARBA" id="ARBA00008668"/>
    </source>
</evidence>
<reference evidence="7" key="1">
    <citation type="submission" date="2013-01" db="EMBL/GenBank/DDBJ databases">
        <title>Draft Genome Sequence of a Mulberry Tree, Morus notabilis C.K. Schneid.</title>
        <authorList>
            <person name="He N."/>
            <person name="Zhao S."/>
        </authorList>
    </citation>
    <scope>NUCLEOTIDE SEQUENCE</scope>
</reference>
<dbReference type="Proteomes" id="UP000030645">
    <property type="component" value="Unassembled WGS sequence"/>
</dbReference>
<name>W9QHB6_9ROSA</name>
<evidence type="ECO:0000256" key="3">
    <source>
        <dbReference type="ARBA" id="ARBA00022801"/>
    </source>
</evidence>
<dbReference type="PANTHER" id="PTHR22835:SF546">
    <property type="entry name" value="GDSL-LIKE LIPASE_ACYLHYDROLASE"/>
    <property type="match status" value="1"/>
</dbReference>